<reference evidence="1 2" key="1">
    <citation type="journal article" date="2019" name="Nat. Ecol. Evol.">
        <title>Megaphylogeny resolves global patterns of mushroom evolution.</title>
        <authorList>
            <person name="Varga T."/>
            <person name="Krizsan K."/>
            <person name="Foldi C."/>
            <person name="Dima B."/>
            <person name="Sanchez-Garcia M."/>
            <person name="Sanchez-Ramirez S."/>
            <person name="Szollosi G.J."/>
            <person name="Szarkandi J.G."/>
            <person name="Papp V."/>
            <person name="Albert L."/>
            <person name="Andreopoulos W."/>
            <person name="Angelini C."/>
            <person name="Antonin V."/>
            <person name="Barry K.W."/>
            <person name="Bougher N.L."/>
            <person name="Buchanan P."/>
            <person name="Buyck B."/>
            <person name="Bense V."/>
            <person name="Catcheside P."/>
            <person name="Chovatia M."/>
            <person name="Cooper J."/>
            <person name="Damon W."/>
            <person name="Desjardin D."/>
            <person name="Finy P."/>
            <person name="Geml J."/>
            <person name="Haridas S."/>
            <person name="Hughes K."/>
            <person name="Justo A."/>
            <person name="Karasinski D."/>
            <person name="Kautmanova I."/>
            <person name="Kiss B."/>
            <person name="Kocsube S."/>
            <person name="Kotiranta H."/>
            <person name="LaButti K.M."/>
            <person name="Lechner B.E."/>
            <person name="Liimatainen K."/>
            <person name="Lipzen A."/>
            <person name="Lukacs Z."/>
            <person name="Mihaltcheva S."/>
            <person name="Morgado L.N."/>
            <person name="Niskanen T."/>
            <person name="Noordeloos M.E."/>
            <person name="Ohm R.A."/>
            <person name="Ortiz-Santana B."/>
            <person name="Ovrebo C."/>
            <person name="Racz N."/>
            <person name="Riley R."/>
            <person name="Savchenko A."/>
            <person name="Shiryaev A."/>
            <person name="Soop K."/>
            <person name="Spirin V."/>
            <person name="Szebenyi C."/>
            <person name="Tomsovsky M."/>
            <person name="Tulloss R.E."/>
            <person name="Uehling J."/>
            <person name="Grigoriev I.V."/>
            <person name="Vagvolgyi C."/>
            <person name="Papp T."/>
            <person name="Martin F.M."/>
            <person name="Miettinen O."/>
            <person name="Hibbett D.S."/>
            <person name="Nagy L.G."/>
        </authorList>
    </citation>
    <scope>NUCLEOTIDE SEQUENCE [LARGE SCALE GENOMIC DNA]</scope>
    <source>
        <strain evidence="1 2">FP101781</strain>
    </source>
</reference>
<comment type="caution">
    <text evidence="1">The sequence shown here is derived from an EMBL/GenBank/DDBJ whole genome shotgun (WGS) entry which is preliminary data.</text>
</comment>
<evidence type="ECO:0000313" key="2">
    <source>
        <dbReference type="Proteomes" id="UP000298030"/>
    </source>
</evidence>
<evidence type="ECO:0000313" key="1">
    <source>
        <dbReference type="EMBL" id="TEB21556.1"/>
    </source>
</evidence>
<gene>
    <name evidence="1" type="ORF">FA13DRAFT_1716729</name>
</gene>
<name>A0A4Y7SI52_COPMI</name>
<sequence length="273" mass="29566">MKGSEVVVVTSDAGQLESAYQRSRQRHPGRGLSYPRVDRNEEKRICSTFGWCGVGLTVTEVSRPGPSSLANQADLVDLENIVGTQTDPFVLEQAILWPIPTVTAARLSCACWIRREEPQGYGAAPLTPYRCFERQGGTSAPNHPAAPSAWGLLAFPQAFPPTPGTSVTSTTEEGVSALEALGCVQGIAELVLESSQDEEMNWREGEGEREIAAQAYRVLHKGIGWPGAQIAEKHRPGAQPVLWGGPSDFGKAANRVFRDNGRLFERGVFSTSF</sequence>
<accession>A0A4Y7SI52</accession>
<protein>
    <submittedName>
        <fullName evidence="1">Uncharacterized protein</fullName>
    </submittedName>
</protein>
<dbReference type="EMBL" id="QPFP01000107">
    <property type="protein sequence ID" value="TEB21556.1"/>
    <property type="molecule type" value="Genomic_DNA"/>
</dbReference>
<proteinExistence type="predicted"/>
<keyword evidence="2" id="KW-1185">Reference proteome</keyword>
<dbReference type="Proteomes" id="UP000298030">
    <property type="component" value="Unassembled WGS sequence"/>
</dbReference>
<dbReference type="AlphaFoldDB" id="A0A4Y7SI52"/>
<organism evidence="1 2">
    <name type="scientific">Coprinellus micaceus</name>
    <name type="common">Glistening ink-cap mushroom</name>
    <name type="synonym">Coprinus micaceus</name>
    <dbReference type="NCBI Taxonomy" id="71717"/>
    <lineage>
        <taxon>Eukaryota</taxon>
        <taxon>Fungi</taxon>
        <taxon>Dikarya</taxon>
        <taxon>Basidiomycota</taxon>
        <taxon>Agaricomycotina</taxon>
        <taxon>Agaricomycetes</taxon>
        <taxon>Agaricomycetidae</taxon>
        <taxon>Agaricales</taxon>
        <taxon>Agaricineae</taxon>
        <taxon>Psathyrellaceae</taxon>
        <taxon>Coprinellus</taxon>
    </lineage>
</organism>